<name>A0AA48HTH5_9ALTE</name>
<sequence length="474" mass="53204">MIQGMKIQLYFQILHFWFKVWLNSKTTLIIMSREEQIVLALQKADGICPGDGAPIEKHQKMAANPFRFFRGAAGLFYDDIAAGILSIPEDLNAHLPITTVQGDCHLSNFGFLTEEGSHGDKVIFSPNGFDDACLGYASWDLVRFGVSILLAQDYCEGIVRGEFSSEEIDSIEGLQATSAEGAIVAIQGFVQSYIEQCQVLLGDDKARHKVVNKFDKAHALYPFCKKAKKRASGGKQFYSKSALAKAVDLTGFVPVFDLSSDKFEALDDALYREIFEVFSPYVDDNILDITRRLGAGTGSINMDRFYLLVGPQDYMDEEDLQLCHIVEVKEQRMAAPLTHFETLSPVNRLNPAHLTVSCQRRMQRKPDLVLDEVEWRDSHWLVRSRHHSKVGIDPEDICILSASPDEALLQYVQSCGQALAIAHSRGDRRSTRFEQAVCEYLPEHADDILDVCLTYAVQVQEDTQILRALNNPND</sequence>
<dbReference type="InterPro" id="IPR018721">
    <property type="entry name" value="DUF2252"/>
</dbReference>
<dbReference type="KEGG" id="pmaw:MACH26_39330"/>
<dbReference type="EMBL" id="AP027272">
    <property type="protein sequence ID" value="BDX08412.1"/>
    <property type="molecule type" value="Genomic_DNA"/>
</dbReference>
<dbReference type="Proteomes" id="UP001333710">
    <property type="component" value="Chromosome"/>
</dbReference>
<dbReference type="AlphaFoldDB" id="A0AA48HTH5"/>
<reference evidence="1" key="1">
    <citation type="submission" date="2023-01" db="EMBL/GenBank/DDBJ databases">
        <title>Complete genome sequence of Planctobacterium marinum strain Dej080120_11.</title>
        <authorList>
            <person name="Ueki S."/>
            <person name="Maruyama F."/>
        </authorList>
    </citation>
    <scope>NUCLEOTIDE SEQUENCE</scope>
    <source>
        <strain evidence="1">Dej080120_11</strain>
    </source>
</reference>
<protein>
    <recommendedName>
        <fullName evidence="3">DUF2252 domain-containing protein</fullName>
    </recommendedName>
</protein>
<evidence type="ECO:0008006" key="3">
    <source>
        <dbReference type="Google" id="ProtNLM"/>
    </source>
</evidence>
<organism evidence="1 2">
    <name type="scientific">Planctobacterium marinum</name>
    <dbReference type="NCBI Taxonomy" id="1631968"/>
    <lineage>
        <taxon>Bacteria</taxon>
        <taxon>Pseudomonadati</taxon>
        <taxon>Pseudomonadota</taxon>
        <taxon>Gammaproteobacteria</taxon>
        <taxon>Alteromonadales</taxon>
        <taxon>Alteromonadaceae</taxon>
        <taxon>Planctobacterium</taxon>
    </lineage>
</organism>
<keyword evidence="2" id="KW-1185">Reference proteome</keyword>
<gene>
    <name evidence="1" type="ORF">MACH26_39330</name>
</gene>
<accession>A0AA48HTH5</accession>
<evidence type="ECO:0000313" key="1">
    <source>
        <dbReference type="EMBL" id="BDX08412.1"/>
    </source>
</evidence>
<dbReference type="PANTHER" id="PTHR39441:SF1">
    <property type="entry name" value="DUF2252 DOMAIN-CONTAINING PROTEIN"/>
    <property type="match status" value="1"/>
</dbReference>
<evidence type="ECO:0000313" key="2">
    <source>
        <dbReference type="Proteomes" id="UP001333710"/>
    </source>
</evidence>
<dbReference type="PANTHER" id="PTHR39441">
    <property type="entry name" value="DUF2252 DOMAIN-CONTAINING PROTEIN"/>
    <property type="match status" value="1"/>
</dbReference>
<proteinExistence type="predicted"/>
<dbReference type="Pfam" id="PF10009">
    <property type="entry name" value="DUF2252"/>
    <property type="match status" value="2"/>
</dbReference>